<sequence length="97" mass="10720">MREIRRQFDAIPAGAVRDGVVEMLARVSKLLHQTPKEKGKIYALHEPDCISKGKARVRYEFGCKVSLATTIDEGFVVGMRAMPGNPYDGNTLAEAIE</sequence>
<proteinExistence type="predicted"/>
<dbReference type="AlphaFoldDB" id="A0A239A3J2"/>
<reference evidence="1 2" key="1">
    <citation type="submission" date="2017-06" db="EMBL/GenBank/DDBJ databases">
        <authorList>
            <person name="Kim H.J."/>
            <person name="Triplett B.A."/>
        </authorList>
    </citation>
    <scope>NUCLEOTIDE SEQUENCE [LARGE SCALE GENOMIC DNA]</scope>
    <source>
        <strain evidence="1 2">DSM 29052</strain>
    </source>
</reference>
<protein>
    <recommendedName>
        <fullName evidence="3">Transposase DDE domain-containing protein</fullName>
    </recommendedName>
</protein>
<dbReference type="Proteomes" id="UP000198417">
    <property type="component" value="Unassembled WGS sequence"/>
</dbReference>
<keyword evidence="2" id="KW-1185">Reference proteome</keyword>
<dbReference type="PANTHER" id="PTHR33803:SF3">
    <property type="entry name" value="BLL1974 PROTEIN"/>
    <property type="match status" value="1"/>
</dbReference>
<dbReference type="EMBL" id="FZNN01000062">
    <property type="protein sequence ID" value="SNR90002.1"/>
    <property type="molecule type" value="Genomic_DNA"/>
</dbReference>
<dbReference type="PANTHER" id="PTHR33803">
    <property type="entry name" value="IS1478 TRANSPOSASE"/>
    <property type="match status" value="1"/>
</dbReference>
<evidence type="ECO:0000313" key="2">
    <source>
        <dbReference type="Proteomes" id="UP000198417"/>
    </source>
</evidence>
<evidence type="ECO:0008006" key="3">
    <source>
        <dbReference type="Google" id="ProtNLM"/>
    </source>
</evidence>
<accession>A0A239A3J2</accession>
<gene>
    <name evidence="1" type="ORF">SAMN06265370_1622</name>
</gene>
<evidence type="ECO:0000313" key="1">
    <source>
        <dbReference type="EMBL" id="SNR90002.1"/>
    </source>
</evidence>
<name>A0A239A3J2_9RHOB</name>
<organism evidence="1 2">
    <name type="scientific">Puniceibacterium sediminis</name>
    <dbReference type="NCBI Taxonomy" id="1608407"/>
    <lineage>
        <taxon>Bacteria</taxon>
        <taxon>Pseudomonadati</taxon>
        <taxon>Pseudomonadota</taxon>
        <taxon>Alphaproteobacteria</taxon>
        <taxon>Rhodobacterales</taxon>
        <taxon>Paracoccaceae</taxon>
        <taxon>Puniceibacterium</taxon>
    </lineage>
</organism>